<organism evidence="1 2">
    <name type="scientific">Dryococelus australis</name>
    <dbReference type="NCBI Taxonomy" id="614101"/>
    <lineage>
        <taxon>Eukaryota</taxon>
        <taxon>Metazoa</taxon>
        <taxon>Ecdysozoa</taxon>
        <taxon>Arthropoda</taxon>
        <taxon>Hexapoda</taxon>
        <taxon>Insecta</taxon>
        <taxon>Pterygota</taxon>
        <taxon>Neoptera</taxon>
        <taxon>Polyneoptera</taxon>
        <taxon>Phasmatodea</taxon>
        <taxon>Verophasmatodea</taxon>
        <taxon>Anareolatae</taxon>
        <taxon>Phasmatidae</taxon>
        <taxon>Eurycanthinae</taxon>
        <taxon>Dryococelus</taxon>
    </lineage>
</organism>
<keyword evidence="2" id="KW-1185">Reference proteome</keyword>
<comment type="caution">
    <text evidence="1">The sequence shown here is derived from an EMBL/GenBank/DDBJ whole genome shotgun (WGS) entry which is preliminary data.</text>
</comment>
<reference evidence="1 2" key="1">
    <citation type="submission" date="2023-02" db="EMBL/GenBank/DDBJ databases">
        <title>LHISI_Scaffold_Assembly.</title>
        <authorList>
            <person name="Stuart O.P."/>
            <person name="Cleave R."/>
            <person name="Magrath M.J.L."/>
            <person name="Mikheyev A.S."/>
        </authorList>
    </citation>
    <scope>NUCLEOTIDE SEQUENCE [LARGE SCALE GENOMIC DNA]</scope>
    <source>
        <strain evidence="1">Daus_M_001</strain>
        <tissue evidence="1">Leg muscle</tissue>
    </source>
</reference>
<dbReference type="Proteomes" id="UP001159363">
    <property type="component" value="Chromosome 10"/>
</dbReference>
<evidence type="ECO:0000313" key="1">
    <source>
        <dbReference type="EMBL" id="KAJ8872790.1"/>
    </source>
</evidence>
<dbReference type="EMBL" id="JARBHB010000011">
    <property type="protein sequence ID" value="KAJ8872790.1"/>
    <property type="molecule type" value="Genomic_DNA"/>
</dbReference>
<protein>
    <submittedName>
        <fullName evidence="1">Uncharacterized protein</fullName>
    </submittedName>
</protein>
<name>A0ABQ9GL80_9NEOP</name>
<evidence type="ECO:0000313" key="2">
    <source>
        <dbReference type="Proteomes" id="UP001159363"/>
    </source>
</evidence>
<accession>A0ABQ9GL80</accession>
<proteinExistence type="predicted"/>
<sequence length="97" mass="11247">MMQWTTDVNMSIQCAMCWHQFRKVLQSAFTDCCQTGISESNISHILKSSKWHPDKLQLAQKLGKDNPDHNRILQMDSATMSDKSQLCVHPHQQQDQF</sequence>
<gene>
    <name evidence="1" type="ORF">PR048_026406</name>
</gene>